<dbReference type="AlphaFoldDB" id="A0A6L6WWB5"/>
<comment type="caution">
    <text evidence="2">The sequence shown here is derived from an EMBL/GenBank/DDBJ whole genome shotgun (WGS) entry which is preliminary data.</text>
</comment>
<dbReference type="EMBL" id="WPNZ01000008">
    <property type="protein sequence ID" value="MVO86177.1"/>
    <property type="molecule type" value="Genomic_DNA"/>
</dbReference>
<protein>
    <submittedName>
        <fullName evidence="2">Uncharacterized protein</fullName>
    </submittedName>
</protein>
<dbReference type="Proteomes" id="UP000483802">
    <property type="component" value="Unassembled WGS sequence"/>
</dbReference>
<sequence length="374" mass="38914">MVLALLASGAGTWATDTWPFDGRDRYCWGAWEQDSGPGILGDEAFGGDDGRSRTATGSAPTADTRRGECRLTVSSHDRYGDGDEKRQRTTVTVKYGPAPASVGDRVGWLGGYLGDRAMPLPDGLPGVADGHHGLLVLPKRCDTRDGRPTAVTLDAREQAEADAVLARVPDLGGSRAVAELLVAAANKGMESAGCAGAEPLLVSGPVPTLPERAETFARGGACRIPGLDIEGDLDKETALRVQYQVGAVNDELQSCSVRIGRSLRLGERSDQQLFDAVMVREPRLTALLDGADDGRASGRPPGGTLGKGWRGTGVSGKGYALVRAGCAGRPTAFLTFGTSTGSADEYFATFSNAVARRLGCAPVAPGADDRGSGR</sequence>
<evidence type="ECO:0000313" key="3">
    <source>
        <dbReference type="Proteomes" id="UP000483802"/>
    </source>
</evidence>
<feature type="region of interest" description="Disordered" evidence="1">
    <location>
        <begin position="38"/>
        <end position="65"/>
    </location>
</feature>
<feature type="region of interest" description="Disordered" evidence="1">
    <location>
        <begin position="289"/>
        <end position="310"/>
    </location>
</feature>
<name>A0A6L6WWB5_9ACTN</name>
<feature type="compositionally biased region" description="Gly residues" evidence="1">
    <location>
        <begin position="300"/>
        <end position="310"/>
    </location>
</feature>
<organism evidence="2 3">
    <name type="scientific">Streptomyces typhae</name>
    <dbReference type="NCBI Taxonomy" id="2681492"/>
    <lineage>
        <taxon>Bacteria</taxon>
        <taxon>Bacillati</taxon>
        <taxon>Actinomycetota</taxon>
        <taxon>Actinomycetes</taxon>
        <taxon>Kitasatosporales</taxon>
        <taxon>Streptomycetaceae</taxon>
        <taxon>Streptomyces</taxon>
    </lineage>
</organism>
<gene>
    <name evidence="2" type="ORF">GPA10_15785</name>
</gene>
<evidence type="ECO:0000256" key="1">
    <source>
        <dbReference type="SAM" id="MobiDB-lite"/>
    </source>
</evidence>
<evidence type="ECO:0000313" key="2">
    <source>
        <dbReference type="EMBL" id="MVO86177.1"/>
    </source>
</evidence>
<accession>A0A6L6WWB5</accession>
<keyword evidence="3" id="KW-1185">Reference proteome</keyword>
<proteinExistence type="predicted"/>
<reference evidence="2 3" key="1">
    <citation type="submission" date="2019-11" db="EMBL/GenBank/DDBJ databases">
        <title>Streptomyces typhae sp. nov., a novel endophytic actinomycete isolated from the root of cattail pollen (Typha angustifolia L.).</title>
        <authorList>
            <person name="Peng C."/>
        </authorList>
    </citation>
    <scope>NUCLEOTIDE SEQUENCE [LARGE SCALE GENOMIC DNA]</scope>
    <source>
        <strain evidence="3">p1417</strain>
    </source>
</reference>